<dbReference type="Proteomes" id="UP000010824">
    <property type="component" value="Chromosome"/>
</dbReference>
<feature type="transmembrane region" description="Helical" evidence="1">
    <location>
        <begin position="9"/>
        <end position="29"/>
    </location>
</feature>
<dbReference type="AlphaFoldDB" id="L0HD04"/>
<keyword evidence="1" id="KW-1133">Transmembrane helix</keyword>
<dbReference type="HOGENOM" id="CLU_1207620_0_0_2"/>
<accession>L0HD04</accession>
<proteinExistence type="predicted"/>
<dbReference type="KEGG" id="mfo:Metfor_1582"/>
<dbReference type="InParanoid" id="L0HD04"/>
<evidence type="ECO:0000313" key="2">
    <source>
        <dbReference type="EMBL" id="AGB02612.1"/>
    </source>
</evidence>
<reference evidence="3" key="1">
    <citation type="submission" date="2011-12" db="EMBL/GenBank/DDBJ databases">
        <title>Complete sequence of Methanoregula formicicum SMSP.</title>
        <authorList>
            <person name="Lucas S."/>
            <person name="Han J."/>
            <person name="Lapidus A."/>
            <person name="Cheng J.-F."/>
            <person name="Goodwin L."/>
            <person name="Pitluck S."/>
            <person name="Peters L."/>
            <person name="Ovchinnikova G."/>
            <person name="Teshima H."/>
            <person name="Detter J.C."/>
            <person name="Han C."/>
            <person name="Tapia R."/>
            <person name="Land M."/>
            <person name="Hauser L."/>
            <person name="Kyrpides N."/>
            <person name="Ivanova N."/>
            <person name="Pagani I."/>
            <person name="Imachi H."/>
            <person name="Tamaki H."/>
            <person name="Sekiguchi Y."/>
            <person name="Kamagata Y."/>
            <person name="Cadillo-Quiroz H."/>
            <person name="Zinder S."/>
            <person name="Liu W.-T."/>
            <person name="Woyke T."/>
        </authorList>
    </citation>
    <scope>NUCLEOTIDE SEQUENCE [LARGE SCALE GENOMIC DNA]</scope>
    <source>
        <strain evidence="3">DSM 22288 / NBRC 105244 / SMSP</strain>
    </source>
</reference>
<protein>
    <submittedName>
        <fullName evidence="2">Uncharacterized protein</fullName>
    </submittedName>
</protein>
<evidence type="ECO:0000313" key="3">
    <source>
        <dbReference type="Proteomes" id="UP000010824"/>
    </source>
</evidence>
<keyword evidence="3" id="KW-1185">Reference proteome</keyword>
<name>L0HD04_METFS</name>
<dbReference type="EMBL" id="CP003167">
    <property type="protein sequence ID" value="AGB02612.1"/>
    <property type="molecule type" value="Genomic_DNA"/>
</dbReference>
<gene>
    <name evidence="2" type="ordered locus">Metfor_1582</name>
</gene>
<reference evidence="2 3" key="2">
    <citation type="journal article" date="2014" name="Genome Announc.">
        <title>Complete Genome Sequence of Methanoregula formicica SMSPT, a Mesophilic Hydrogenotrophic Methanogen Isolated from a Methanogenic Upflow Anaerobic Sludge Blanket Reactor.</title>
        <authorList>
            <person name="Yamamoto K."/>
            <person name="Tamaki H."/>
            <person name="Cadillo-Quiroz H."/>
            <person name="Imachi H."/>
            <person name="Kyrpides N."/>
            <person name="Woyke T."/>
            <person name="Goodwin L."/>
            <person name="Zinder S.H."/>
            <person name="Kamagata Y."/>
            <person name="Liu W.T."/>
        </authorList>
    </citation>
    <scope>NUCLEOTIDE SEQUENCE [LARGE SCALE GENOMIC DNA]</scope>
    <source>
        <strain evidence="3">DSM 22288 / NBRC 105244 / SMSP</strain>
    </source>
</reference>
<organism evidence="2 3">
    <name type="scientific">Methanoregula formicica (strain DSM 22288 / NBRC 105244 / SMSP)</name>
    <dbReference type="NCBI Taxonomy" id="593750"/>
    <lineage>
        <taxon>Archaea</taxon>
        <taxon>Methanobacteriati</taxon>
        <taxon>Methanobacteriota</taxon>
        <taxon>Stenosarchaea group</taxon>
        <taxon>Methanomicrobia</taxon>
        <taxon>Methanomicrobiales</taxon>
        <taxon>Methanoregulaceae</taxon>
        <taxon>Methanoregula</taxon>
    </lineage>
</organism>
<keyword evidence="1" id="KW-0472">Membrane</keyword>
<dbReference type="eggNOG" id="arCOG04952">
    <property type="taxonomic scope" value="Archaea"/>
</dbReference>
<keyword evidence="1" id="KW-0812">Transmembrane</keyword>
<evidence type="ECO:0000256" key="1">
    <source>
        <dbReference type="SAM" id="Phobius"/>
    </source>
</evidence>
<dbReference type="OrthoDB" id="107538at2157"/>
<sequence precursor="true">MIVNRKKILIFIGLVILGSAIILGVLTGLRTDPVPPQIRAGWYLPQQDIVWTRPGSGTNPSSREHFVLSGVRDGPAPQFPALSPYCRYENYTQENTDDRYMIAVWYFYEKSRFLASREQLKKFLVSSGTITDIDLNFSGSLAIDQPGYTDMDSGNNDLLPVRLNTTGYESLGTAGLFFTVEISGYGVQPGEIQYSGNNEHYIVYYGTAEPASLASRIDILREIIGQTYTYDRVISAEPL</sequence>